<dbReference type="GO" id="GO:0071555">
    <property type="term" value="P:cell wall organization"/>
    <property type="evidence" value="ECO:0007669"/>
    <property type="project" value="UniProtKB-KW"/>
</dbReference>
<dbReference type="PANTHER" id="PTHR21562:SF83">
    <property type="entry name" value="PECTIN ACETYLESTERASE 4"/>
    <property type="match status" value="1"/>
</dbReference>
<protein>
    <recommendedName>
        <fullName evidence="5">Pectin acetylesterase</fullName>
        <ecNumber evidence="5">3.1.1.-</ecNumber>
    </recommendedName>
</protein>
<keyword evidence="5" id="KW-0964">Secreted</keyword>
<dbReference type="PANTHER" id="PTHR21562">
    <property type="entry name" value="NOTUM-RELATED"/>
    <property type="match status" value="1"/>
</dbReference>
<proteinExistence type="inferred from homology"/>
<dbReference type="Pfam" id="PF03283">
    <property type="entry name" value="PAE"/>
    <property type="match status" value="1"/>
</dbReference>
<comment type="function">
    <text evidence="1 5">Hydrolyzes acetyl esters in homogalacturonan regions of pectin. In type I primary cell wall, galacturonic acid residues of pectin can be acetylated at the O-2 and O-3 positions. Decreasing the degree of acetylation of pectin gels in vitro alters their physical properties.</text>
</comment>
<evidence type="ECO:0000313" key="6">
    <source>
        <dbReference type="EMBL" id="RZC84901.1"/>
    </source>
</evidence>
<evidence type="ECO:0000256" key="1">
    <source>
        <dbReference type="ARBA" id="ARBA00003534"/>
    </source>
</evidence>
<dbReference type="GO" id="GO:0016787">
    <property type="term" value="F:hydrolase activity"/>
    <property type="evidence" value="ECO:0007669"/>
    <property type="project" value="UniProtKB-KW"/>
</dbReference>
<keyword evidence="5" id="KW-0378">Hydrolase</keyword>
<dbReference type="Gramene" id="RZC84901">
    <property type="protein sequence ID" value="RZC84901"/>
    <property type="gene ID" value="C5167_047681"/>
</dbReference>
<dbReference type="AlphaFoldDB" id="A0A4Y7LL12"/>
<dbReference type="SUPFAM" id="SSF53474">
    <property type="entry name" value="alpha/beta-Hydrolases"/>
    <property type="match status" value="1"/>
</dbReference>
<dbReference type="InterPro" id="IPR029058">
    <property type="entry name" value="AB_hydrolase_fold"/>
</dbReference>
<gene>
    <name evidence="6" type="ORF">C5167_047681</name>
</gene>
<dbReference type="InterPro" id="IPR004963">
    <property type="entry name" value="PAE/NOTUM"/>
</dbReference>
<dbReference type="EMBL" id="CM010725">
    <property type="protein sequence ID" value="RZC84901.1"/>
    <property type="molecule type" value="Genomic_DNA"/>
</dbReference>
<organism evidence="6 7">
    <name type="scientific">Papaver somniferum</name>
    <name type="common">Opium poppy</name>
    <dbReference type="NCBI Taxonomy" id="3469"/>
    <lineage>
        <taxon>Eukaryota</taxon>
        <taxon>Viridiplantae</taxon>
        <taxon>Streptophyta</taxon>
        <taxon>Embryophyta</taxon>
        <taxon>Tracheophyta</taxon>
        <taxon>Spermatophyta</taxon>
        <taxon>Magnoliopsida</taxon>
        <taxon>Ranunculales</taxon>
        <taxon>Papaveraceae</taxon>
        <taxon>Papaveroideae</taxon>
        <taxon>Papaver</taxon>
    </lineage>
</organism>
<accession>A0A4Y7LL12</accession>
<evidence type="ECO:0000256" key="5">
    <source>
        <dbReference type="RuleBase" id="RU363114"/>
    </source>
</evidence>
<comment type="subcellular location">
    <subcellularLocation>
        <location evidence="2 5">Secreted</location>
        <location evidence="2 5">Cell wall</location>
    </subcellularLocation>
</comment>
<dbReference type="Proteomes" id="UP000316621">
    <property type="component" value="Chromosome 11"/>
</dbReference>
<name>A0A4Y7LL12_PAPSO</name>
<keyword evidence="4 5" id="KW-0134">Cell wall</keyword>
<keyword evidence="7" id="KW-1185">Reference proteome</keyword>
<reference evidence="6 7" key="1">
    <citation type="journal article" date="2018" name="Science">
        <title>The opium poppy genome and morphinan production.</title>
        <authorList>
            <person name="Guo L."/>
            <person name="Winzer T."/>
            <person name="Yang X."/>
            <person name="Li Y."/>
            <person name="Ning Z."/>
            <person name="He Z."/>
            <person name="Teodor R."/>
            <person name="Lu Y."/>
            <person name="Bowser T.A."/>
            <person name="Graham I.A."/>
            <person name="Ye K."/>
        </authorList>
    </citation>
    <scope>NUCLEOTIDE SEQUENCE [LARGE SCALE GENOMIC DNA]</scope>
    <source>
        <strain evidence="7">cv. HN1</strain>
        <tissue evidence="6">Leaves</tissue>
    </source>
</reference>
<keyword evidence="5" id="KW-0961">Cell wall biogenesis/degradation</keyword>
<evidence type="ECO:0000256" key="3">
    <source>
        <dbReference type="ARBA" id="ARBA00005784"/>
    </source>
</evidence>
<evidence type="ECO:0000256" key="2">
    <source>
        <dbReference type="ARBA" id="ARBA00004191"/>
    </source>
</evidence>
<dbReference type="EC" id="3.1.1.-" evidence="5"/>
<dbReference type="OMA" id="IDRPYPC"/>
<dbReference type="STRING" id="3469.A0A4Y7LL12"/>
<evidence type="ECO:0000256" key="4">
    <source>
        <dbReference type="ARBA" id="ARBA00022512"/>
    </source>
</evidence>
<sequence length="409" mass="46080">MAKSILWSKWGRKEWIITAIGFTVLSSAIILTLDSSLSSSVSDRVPSQTQRTPLVDLILLRNAQQKGAVCLDGSSPGYHFSKGFDSGTENWLLHIEGGGWCDTVESCTLRKGTALGSSKFMFRRVPFTGIFSSNESQNPDFFNWNKVKIRYCDGASFAGNQSEPESGSGLFFRGQLIWDAVMEELLSLGLATARQALLSGCSAGGLAALIHCDAFQEMLPKEVNVKCLSDAGFFLDEKDISGERTMRSFYHAVSNLQCLFPQNFVKYIKTPVFLVNPSYDWWQVLHILVPSTSDRSWLKCKRNVMDCNPSQIEILHGYRNSMLEQLNQFQYSRNVGMFINSCFSHCQTWMTNTWHSEDSPRINNKTIAEAVGDWYFDRKAVKEIDDGPYPSNPTCHNLDFNAFHKARRA</sequence>
<evidence type="ECO:0000313" key="7">
    <source>
        <dbReference type="Proteomes" id="UP000316621"/>
    </source>
</evidence>
<comment type="similarity">
    <text evidence="3 5">Belongs to the pectinacetylesterase family.</text>
</comment>